<dbReference type="EMBL" id="CAADFA010000182">
    <property type="protein sequence ID" value="VFJ56686.1"/>
    <property type="molecule type" value="Genomic_DNA"/>
</dbReference>
<feature type="transmembrane region" description="Helical" evidence="1">
    <location>
        <begin position="541"/>
        <end position="559"/>
    </location>
</feature>
<sequence>MDTQQFSTRVERVDDIPLLLAQMRKLHLPELLDEHFRAHGNWQGLSIGQVTCGWLSYKTFIAPGCCLNYCPVSGVHYNKFKILPLKVYAHSERKNPERKMENKQTTKIAAGGEFEQGLVDSIELPESTLNLLFAALFLTAIGTFLAGNLLLLDAVVLQHSGQVMLACLGILLILYTLSRSFDSVIWGLALTYALMWVVVYSRQPWLIAVMYAFAAFGFLYTARFLRVERRQLNSLLLMAAIGTITALAAPSFTSLDMIDRLHAGSVHQDTLFHASIAAMIKNYGIVSTGLHGLVEWSYHILSHVLVANLSLLSGIAVIEVYGVAMLVLFIPILIYSVVACRAMLDGARQSNIALPWGLVCMLLLILPLFFKDWALWDYYFVSESYLVSLGLFLLGFPLLFKARLTASDFLLVLLLTTLLLKAKISVGFVYAGLWLTGLIFIRGKRTGLALIAVLSAVIVTALVVFNLTGGRIPLTPLRFIRDYSYMGHWIGIAMDERSLYAVILMIWSLSTFLAFHFLLSWTIIGYLVYTKGKMALLTEPIGVYSLAAVTAGSMIALFFNSERHGYYFTNVAFFIALPGVVALLAHWIGHLRVKNTRLLVFGALSASFLLVSWLRPHYPEGANFWLGRPLSQQQHPFIASLLRVRDWVPVDTAMKLDPAAKINHPVDGCVPRPLVFPAVSERPWIDVIAVRNDCVYSYFGYGRYGINRSQQRVTVQPRLLPGMTIRNYPASTPNDVDSKDRTVEE</sequence>
<dbReference type="EMBL" id="CAADEZ010000207">
    <property type="protein sequence ID" value="VFJ58039.1"/>
    <property type="molecule type" value="Genomic_DNA"/>
</dbReference>
<accession>A0A450SRH8</accession>
<feature type="transmembrane region" description="Helical" evidence="1">
    <location>
        <begin position="447"/>
        <end position="468"/>
    </location>
</feature>
<dbReference type="EMBL" id="CAADFL010000196">
    <property type="protein sequence ID" value="VFK11594.1"/>
    <property type="molecule type" value="Genomic_DNA"/>
</dbReference>
<keyword evidence="1" id="KW-0472">Membrane</keyword>
<feature type="transmembrane region" description="Helical" evidence="1">
    <location>
        <begin position="351"/>
        <end position="370"/>
    </location>
</feature>
<reference evidence="2" key="1">
    <citation type="submission" date="2019-02" db="EMBL/GenBank/DDBJ databases">
        <authorList>
            <person name="Gruber-Vodicka R. H."/>
            <person name="Seah K. B. B."/>
        </authorList>
    </citation>
    <scope>NUCLEOTIDE SEQUENCE</scope>
    <source>
        <strain evidence="3">BECK_BZ163</strain>
        <strain evidence="4">BECK_BZ164</strain>
        <strain evidence="2">BECK_BZ165</strain>
    </source>
</reference>
<evidence type="ECO:0000313" key="4">
    <source>
        <dbReference type="EMBL" id="VFK11594.1"/>
    </source>
</evidence>
<feature type="transmembrane region" description="Helical" evidence="1">
    <location>
        <begin position="184"/>
        <end position="199"/>
    </location>
</feature>
<feature type="transmembrane region" description="Helical" evidence="1">
    <location>
        <begin position="234"/>
        <end position="252"/>
    </location>
</feature>
<feature type="transmembrane region" description="Helical" evidence="1">
    <location>
        <begin position="376"/>
        <end position="400"/>
    </location>
</feature>
<keyword evidence="1" id="KW-0812">Transmembrane</keyword>
<organism evidence="2">
    <name type="scientific">Candidatus Kentrum sp. FM</name>
    <dbReference type="NCBI Taxonomy" id="2126340"/>
    <lineage>
        <taxon>Bacteria</taxon>
        <taxon>Pseudomonadati</taxon>
        <taxon>Pseudomonadota</taxon>
        <taxon>Gammaproteobacteria</taxon>
        <taxon>Candidatus Kentrum</taxon>
    </lineage>
</organism>
<proteinExistence type="predicted"/>
<feature type="transmembrane region" description="Helical" evidence="1">
    <location>
        <begin position="324"/>
        <end position="344"/>
    </location>
</feature>
<evidence type="ECO:0000313" key="3">
    <source>
        <dbReference type="EMBL" id="VFJ58039.1"/>
    </source>
</evidence>
<name>A0A450SRH8_9GAMM</name>
<gene>
    <name evidence="3" type="ORF">BECKFM1743A_GA0114220_102071</name>
    <name evidence="4" type="ORF">BECKFM1743B_GA0114221_101961</name>
    <name evidence="2" type="ORF">BECKFM1743C_GA0114222_101821</name>
</gene>
<feature type="transmembrane region" description="Helical" evidence="1">
    <location>
        <begin position="412"/>
        <end position="441"/>
    </location>
</feature>
<evidence type="ECO:0000313" key="2">
    <source>
        <dbReference type="EMBL" id="VFJ56686.1"/>
    </source>
</evidence>
<feature type="transmembrane region" description="Helical" evidence="1">
    <location>
        <begin position="595"/>
        <end position="614"/>
    </location>
</feature>
<protein>
    <submittedName>
        <fullName evidence="2">Uncharacterized protein</fullName>
    </submittedName>
</protein>
<feature type="transmembrane region" description="Helical" evidence="1">
    <location>
        <begin position="131"/>
        <end position="151"/>
    </location>
</feature>
<feature type="transmembrane region" description="Helical" evidence="1">
    <location>
        <begin position="205"/>
        <end position="222"/>
    </location>
</feature>
<keyword evidence="1" id="KW-1133">Transmembrane helix</keyword>
<feature type="transmembrane region" description="Helical" evidence="1">
    <location>
        <begin position="157"/>
        <end position="177"/>
    </location>
</feature>
<feature type="transmembrane region" description="Helical" evidence="1">
    <location>
        <begin position="499"/>
        <end position="529"/>
    </location>
</feature>
<feature type="transmembrane region" description="Helical" evidence="1">
    <location>
        <begin position="566"/>
        <end position="589"/>
    </location>
</feature>
<dbReference type="AlphaFoldDB" id="A0A450SRH8"/>
<evidence type="ECO:0000256" key="1">
    <source>
        <dbReference type="SAM" id="Phobius"/>
    </source>
</evidence>